<feature type="transmembrane region" description="Helical" evidence="3">
    <location>
        <begin position="12"/>
        <end position="33"/>
    </location>
</feature>
<dbReference type="Pfam" id="PF02397">
    <property type="entry name" value="Bac_transf"/>
    <property type="match status" value="1"/>
</dbReference>
<name>A0A2G8RJ44_9RHOB</name>
<organism evidence="5 6">
    <name type="scientific">Puniceibacterium antarcticum</name>
    <dbReference type="NCBI Taxonomy" id="1206336"/>
    <lineage>
        <taxon>Bacteria</taxon>
        <taxon>Pseudomonadati</taxon>
        <taxon>Pseudomonadota</taxon>
        <taxon>Alphaproteobacteria</taxon>
        <taxon>Rhodobacterales</taxon>
        <taxon>Paracoccaceae</taxon>
        <taxon>Puniceibacterium</taxon>
    </lineage>
</organism>
<dbReference type="OrthoDB" id="9808602at2"/>
<comment type="caution">
    <text evidence="5">The sequence shown here is derived from an EMBL/GenBank/DDBJ whole genome shotgun (WGS) entry which is preliminary data.</text>
</comment>
<evidence type="ECO:0000256" key="3">
    <source>
        <dbReference type="SAM" id="Phobius"/>
    </source>
</evidence>
<gene>
    <name evidence="5" type="ORF">P775_06010</name>
</gene>
<evidence type="ECO:0000313" key="6">
    <source>
        <dbReference type="Proteomes" id="UP000231259"/>
    </source>
</evidence>
<keyword evidence="3" id="KW-1133">Transmembrane helix</keyword>
<accession>A0A2G8RJ44</accession>
<dbReference type="GO" id="GO:0016780">
    <property type="term" value="F:phosphotransferase activity, for other substituted phosphate groups"/>
    <property type="evidence" value="ECO:0007669"/>
    <property type="project" value="TreeGrafter"/>
</dbReference>
<dbReference type="EMBL" id="AWWI01000047">
    <property type="protein sequence ID" value="PIL21098.1"/>
    <property type="molecule type" value="Genomic_DNA"/>
</dbReference>
<protein>
    <recommendedName>
        <fullName evidence="4">Bacterial sugar transferase domain-containing protein</fullName>
    </recommendedName>
</protein>
<dbReference type="Proteomes" id="UP000231259">
    <property type="component" value="Unassembled WGS sequence"/>
</dbReference>
<dbReference type="InterPro" id="IPR003362">
    <property type="entry name" value="Bact_transf"/>
</dbReference>
<dbReference type="PANTHER" id="PTHR30576">
    <property type="entry name" value="COLANIC BIOSYNTHESIS UDP-GLUCOSE LIPID CARRIER TRANSFERASE"/>
    <property type="match status" value="1"/>
</dbReference>
<evidence type="ECO:0000256" key="1">
    <source>
        <dbReference type="ARBA" id="ARBA00006464"/>
    </source>
</evidence>
<dbReference type="PANTHER" id="PTHR30576:SF20">
    <property type="entry name" value="QUINOVOSAMINEPHOSPHOTRANSFERAE-RELATED"/>
    <property type="match status" value="1"/>
</dbReference>
<feature type="domain" description="Bacterial sugar transferase" evidence="4">
    <location>
        <begin position="5"/>
        <end position="198"/>
    </location>
</feature>
<keyword evidence="2" id="KW-0270">Exopolysaccharide synthesis</keyword>
<reference evidence="5 6" key="1">
    <citation type="submission" date="2013-09" db="EMBL/GenBank/DDBJ databases">
        <title>Genome sequencing of Phaeobacter antarcticus sp. nov. SM1211.</title>
        <authorList>
            <person name="Zhang X.-Y."/>
            <person name="Liu C."/>
            <person name="Chen X.-L."/>
            <person name="Xie B.-B."/>
            <person name="Qin Q.-L."/>
            <person name="Rong J.-C."/>
            <person name="Zhang Y.-Z."/>
        </authorList>
    </citation>
    <scope>NUCLEOTIDE SEQUENCE [LARGE SCALE GENOMIC DNA]</scope>
    <source>
        <strain evidence="5 6">SM1211</strain>
    </source>
</reference>
<evidence type="ECO:0000259" key="4">
    <source>
        <dbReference type="Pfam" id="PF02397"/>
    </source>
</evidence>
<keyword evidence="6" id="KW-1185">Reference proteome</keyword>
<keyword evidence="3" id="KW-0812">Transmembrane</keyword>
<comment type="similarity">
    <text evidence="1">Belongs to the bacterial sugar transferase family.</text>
</comment>
<evidence type="ECO:0000256" key="2">
    <source>
        <dbReference type="ARBA" id="ARBA00023169"/>
    </source>
</evidence>
<dbReference type="AlphaFoldDB" id="A0A2G8RJ44"/>
<dbReference type="GO" id="GO:0000271">
    <property type="term" value="P:polysaccharide biosynthetic process"/>
    <property type="evidence" value="ECO:0007669"/>
    <property type="project" value="UniProtKB-KW"/>
</dbReference>
<evidence type="ECO:0000313" key="5">
    <source>
        <dbReference type="EMBL" id="PIL21098.1"/>
    </source>
</evidence>
<keyword evidence="3" id="KW-0472">Membrane</keyword>
<sequence>MTPQKKLFDLLSAIGLSVVLAPLMIAVALVILLRDGRPILYKSKRMSTPTRAFLLWKFRTMTVVGKDAGVSGGHKASRVTATGRVLRRYRLDELPQLWNILRGEISFVGPRPPLPRYVRKYPEIYTDVLKSRPGITGLASVAFHRHEEILLADCATAEDTEAVYCRRCIPRKARLDRIYARQSTVCKDFKLMWATILKGVTMHQRPRGVRRRGMRASD</sequence>
<dbReference type="RefSeq" id="WP_099910084.1">
    <property type="nucleotide sequence ID" value="NZ_AWWI01000047.1"/>
</dbReference>
<proteinExistence type="inferred from homology"/>